<proteinExistence type="predicted"/>
<gene>
    <name evidence="3" type="ORF">XJ32_10250</name>
</gene>
<dbReference type="InterPro" id="IPR038670">
    <property type="entry name" value="HslJ-like_sf"/>
</dbReference>
<keyword evidence="1" id="KW-0472">Membrane</keyword>
<name>A0A1Q2LJ42_9HELI</name>
<evidence type="ECO:0000313" key="4">
    <source>
        <dbReference type="Proteomes" id="UP000188298"/>
    </source>
</evidence>
<evidence type="ECO:0000313" key="3">
    <source>
        <dbReference type="EMBL" id="AQQ60409.1"/>
    </source>
</evidence>
<feature type="domain" description="DUF306" evidence="2">
    <location>
        <begin position="124"/>
        <end position="186"/>
    </location>
</feature>
<evidence type="ECO:0000256" key="1">
    <source>
        <dbReference type="SAM" id="Phobius"/>
    </source>
</evidence>
<feature type="transmembrane region" description="Helical" evidence="1">
    <location>
        <begin position="7"/>
        <end position="28"/>
    </location>
</feature>
<keyword evidence="1" id="KW-0812">Transmembrane</keyword>
<sequence length="209" mass="23829">MQKIIKTIYFFILLFIACSISGCFLFGMKGIFEGSNYQIVKLEIDNKVVLSPQELAYQAREQIQSNPNAHFTNTYDSTTQRRSSRIDDLNASFEQLRQRNQDDENDDESTPATTLANIALVATFNLDRSQDMLYGKAGCNDYTAKFFWQDSTKIVISGAASTRKPCSPKEVANFQNTLIRNLDGIYVVTKLKNRKGYVLNNGRMRIYIK</sequence>
<dbReference type="Gene3D" id="2.40.128.270">
    <property type="match status" value="1"/>
</dbReference>
<dbReference type="KEGG" id="hbl:XJ32_10250"/>
<protein>
    <recommendedName>
        <fullName evidence="2">DUF306 domain-containing protein</fullName>
    </recommendedName>
</protein>
<organism evidence="3 4">
    <name type="scientific">Helicobacter bilis</name>
    <dbReference type="NCBI Taxonomy" id="37372"/>
    <lineage>
        <taxon>Bacteria</taxon>
        <taxon>Pseudomonadati</taxon>
        <taxon>Campylobacterota</taxon>
        <taxon>Epsilonproteobacteria</taxon>
        <taxon>Campylobacterales</taxon>
        <taxon>Helicobacteraceae</taxon>
        <taxon>Helicobacter</taxon>
    </lineage>
</organism>
<accession>A0A1Q2LJ42</accession>
<dbReference type="PROSITE" id="PS51257">
    <property type="entry name" value="PROKAR_LIPOPROTEIN"/>
    <property type="match status" value="1"/>
</dbReference>
<dbReference type="EMBL" id="CP019645">
    <property type="protein sequence ID" value="AQQ60409.1"/>
    <property type="molecule type" value="Genomic_DNA"/>
</dbReference>
<evidence type="ECO:0000259" key="2">
    <source>
        <dbReference type="Pfam" id="PF03724"/>
    </source>
</evidence>
<dbReference type="Proteomes" id="UP000188298">
    <property type="component" value="Chromosome"/>
</dbReference>
<dbReference type="InterPro" id="IPR005184">
    <property type="entry name" value="DUF306_Meta_HslJ"/>
</dbReference>
<dbReference type="AlphaFoldDB" id="A0A1Q2LJ42"/>
<reference evidence="3 4" key="1">
    <citation type="submission" date="2017-02" db="EMBL/GenBank/DDBJ databases">
        <title>Whole genome sequencing of Helicobacter bilis strain AAQJH.</title>
        <authorList>
            <person name="Conlan S."/>
            <person name="Thomas P.J."/>
            <person name="Mullikin J."/>
            <person name="Palmore T.N."/>
            <person name="Frank K.M."/>
            <person name="Segre J.A."/>
        </authorList>
    </citation>
    <scope>NUCLEOTIDE SEQUENCE [LARGE SCALE GENOMIC DNA]</scope>
    <source>
        <strain evidence="3 4">AAQJH</strain>
    </source>
</reference>
<keyword evidence="1" id="KW-1133">Transmembrane helix</keyword>
<dbReference type="RefSeq" id="WP_077389562.1">
    <property type="nucleotide sequence ID" value="NZ_CP019645.1"/>
</dbReference>
<dbReference type="Pfam" id="PF03724">
    <property type="entry name" value="META"/>
    <property type="match status" value="1"/>
</dbReference>